<dbReference type="Proteomes" id="UP000614460">
    <property type="component" value="Unassembled WGS sequence"/>
</dbReference>
<dbReference type="RefSeq" id="WP_182498971.1">
    <property type="nucleotide sequence ID" value="NZ_BMKM01000002.1"/>
</dbReference>
<dbReference type="AlphaFoldDB" id="A0A8H9KT48"/>
<dbReference type="GO" id="GO:0009279">
    <property type="term" value="C:cell outer membrane"/>
    <property type="evidence" value="ECO:0007669"/>
    <property type="project" value="UniProtKB-SubCell"/>
</dbReference>
<organism evidence="6 7">
    <name type="scientific">Sphingobacterium cellulitidis</name>
    <dbReference type="NCBI Taxonomy" id="1768011"/>
    <lineage>
        <taxon>Bacteria</taxon>
        <taxon>Pseudomonadati</taxon>
        <taxon>Bacteroidota</taxon>
        <taxon>Sphingobacteriia</taxon>
        <taxon>Sphingobacteriales</taxon>
        <taxon>Sphingobacteriaceae</taxon>
        <taxon>Sphingobacterium</taxon>
    </lineage>
</organism>
<reference evidence="6" key="2">
    <citation type="submission" date="2020-09" db="EMBL/GenBank/DDBJ databases">
        <authorList>
            <person name="Sun Q."/>
            <person name="Zhou Y."/>
        </authorList>
    </citation>
    <scope>NUCLEOTIDE SEQUENCE</scope>
    <source>
        <strain evidence="6">CGMCC 1.15966</strain>
    </source>
</reference>
<evidence type="ECO:0000256" key="1">
    <source>
        <dbReference type="ARBA" id="ARBA00004442"/>
    </source>
</evidence>
<evidence type="ECO:0000313" key="6">
    <source>
        <dbReference type="EMBL" id="GGE16596.1"/>
    </source>
</evidence>
<keyword evidence="5" id="KW-0998">Cell outer membrane</keyword>
<keyword evidence="2" id="KW-1134">Transmembrane beta strand</keyword>
<comment type="subcellular location">
    <subcellularLocation>
        <location evidence="1">Cell outer membrane</location>
    </subcellularLocation>
</comment>
<sequence>MIKLNVFYKILLIGILLGFKLSPGYGQQMKTLELEECYKLARLNYPMIKQHSLIEKTKDFSMDNMEKAILPQMNIAGQATHQSDVTSLPISLPNMDIPSISKNQYKVYAEISQSITGLLNLKDQKENLEASSAVETQKVEVEMYKLRERINNLFFSILMLDKQQEQIKISIVDLQSGIDKMETAVKNGVALRSSASNLQAERLKAEQRIVEVQYNKKSFLNVLSILIGQKLDDQVQLIVPKSATYSDQINRPEQALFSLQRKALDVQNKLIDDKSLPQFSMFVQGGVGQPALNMLSNKSQGFYIAGLRLAWNLNTFYTQRNEKSLVKTNQEMLDVQEETFLFNTKMNLSQQETEILKIQELLKTDQQIIELREQVKNSTLNQLNYGTATSNDYLIAVNVVEQAKQSLAIHEVQLLMAQYNLLTTSGTIDN</sequence>
<keyword evidence="7" id="KW-1185">Reference proteome</keyword>
<name>A0A8H9KT48_9SPHI</name>
<dbReference type="PANTHER" id="PTHR30026:SF20">
    <property type="entry name" value="OUTER MEMBRANE PROTEIN TOLC"/>
    <property type="match status" value="1"/>
</dbReference>
<dbReference type="GO" id="GO:1990281">
    <property type="term" value="C:efflux pump complex"/>
    <property type="evidence" value="ECO:0007669"/>
    <property type="project" value="TreeGrafter"/>
</dbReference>
<reference evidence="6" key="1">
    <citation type="journal article" date="2014" name="Int. J. Syst. Evol. Microbiol.">
        <title>Complete genome sequence of Corynebacterium casei LMG S-19264T (=DSM 44701T), isolated from a smear-ripened cheese.</title>
        <authorList>
            <consortium name="US DOE Joint Genome Institute (JGI-PGF)"/>
            <person name="Walter F."/>
            <person name="Albersmeier A."/>
            <person name="Kalinowski J."/>
            <person name="Ruckert C."/>
        </authorList>
    </citation>
    <scope>NUCLEOTIDE SEQUENCE</scope>
    <source>
        <strain evidence="6">CGMCC 1.15966</strain>
    </source>
</reference>
<gene>
    <name evidence="6" type="ORF">GCM10011516_12920</name>
</gene>
<dbReference type="Gene3D" id="1.20.1600.10">
    <property type="entry name" value="Outer membrane efflux proteins (OEP)"/>
    <property type="match status" value="1"/>
</dbReference>
<dbReference type="GO" id="GO:0015562">
    <property type="term" value="F:efflux transmembrane transporter activity"/>
    <property type="evidence" value="ECO:0007669"/>
    <property type="project" value="InterPro"/>
</dbReference>
<dbReference type="InterPro" id="IPR051906">
    <property type="entry name" value="TolC-like"/>
</dbReference>
<evidence type="ECO:0000256" key="4">
    <source>
        <dbReference type="ARBA" id="ARBA00023136"/>
    </source>
</evidence>
<evidence type="ECO:0000256" key="3">
    <source>
        <dbReference type="ARBA" id="ARBA00022692"/>
    </source>
</evidence>
<accession>A0A8H9KT48</accession>
<evidence type="ECO:0000313" key="7">
    <source>
        <dbReference type="Proteomes" id="UP000614460"/>
    </source>
</evidence>
<keyword evidence="3" id="KW-0812">Transmembrane</keyword>
<dbReference type="PANTHER" id="PTHR30026">
    <property type="entry name" value="OUTER MEMBRANE PROTEIN TOLC"/>
    <property type="match status" value="1"/>
</dbReference>
<proteinExistence type="predicted"/>
<dbReference type="EMBL" id="BMKM01000002">
    <property type="protein sequence ID" value="GGE16596.1"/>
    <property type="molecule type" value="Genomic_DNA"/>
</dbReference>
<protein>
    <submittedName>
        <fullName evidence="6">Transporter</fullName>
    </submittedName>
</protein>
<dbReference type="SUPFAM" id="SSF56954">
    <property type="entry name" value="Outer membrane efflux proteins (OEP)"/>
    <property type="match status" value="1"/>
</dbReference>
<dbReference type="GO" id="GO:0015288">
    <property type="term" value="F:porin activity"/>
    <property type="evidence" value="ECO:0007669"/>
    <property type="project" value="TreeGrafter"/>
</dbReference>
<evidence type="ECO:0000256" key="5">
    <source>
        <dbReference type="ARBA" id="ARBA00023237"/>
    </source>
</evidence>
<comment type="caution">
    <text evidence="6">The sequence shown here is derived from an EMBL/GenBank/DDBJ whole genome shotgun (WGS) entry which is preliminary data.</text>
</comment>
<evidence type="ECO:0000256" key="2">
    <source>
        <dbReference type="ARBA" id="ARBA00022452"/>
    </source>
</evidence>
<keyword evidence="4" id="KW-0472">Membrane</keyword>